<dbReference type="Pfam" id="PF05033">
    <property type="entry name" value="Pre-SET"/>
    <property type="match status" value="1"/>
</dbReference>
<name>A0ABM0GJS6_SACKO</name>
<keyword evidence="2" id="KW-0158">Chromosome</keyword>
<dbReference type="Proteomes" id="UP000694865">
    <property type="component" value="Unplaced"/>
</dbReference>
<keyword evidence="4" id="KW-0808">Transferase</keyword>
<evidence type="ECO:0000256" key="3">
    <source>
        <dbReference type="ARBA" id="ARBA00022603"/>
    </source>
</evidence>
<evidence type="ECO:0000313" key="12">
    <source>
        <dbReference type="RefSeq" id="XP_002731395.1"/>
    </source>
</evidence>
<dbReference type="SMART" id="SM00317">
    <property type="entry name" value="SET"/>
    <property type="match status" value="1"/>
</dbReference>
<evidence type="ECO:0000259" key="8">
    <source>
        <dbReference type="PROSITE" id="PS50280"/>
    </source>
</evidence>
<dbReference type="InterPro" id="IPR050973">
    <property type="entry name" value="H3K9_Histone-Lys_N-MTase"/>
</dbReference>
<evidence type="ECO:0000313" key="11">
    <source>
        <dbReference type="Proteomes" id="UP000694865"/>
    </source>
</evidence>
<dbReference type="PANTHER" id="PTHR46223">
    <property type="entry name" value="HISTONE-LYSINE N-METHYLTRANSFERASE SUV39H"/>
    <property type="match status" value="1"/>
</dbReference>
<proteinExistence type="predicted"/>
<evidence type="ECO:0000256" key="5">
    <source>
        <dbReference type="ARBA" id="ARBA00022691"/>
    </source>
</evidence>
<evidence type="ECO:0000256" key="2">
    <source>
        <dbReference type="ARBA" id="ARBA00022454"/>
    </source>
</evidence>
<organism evidence="11 12">
    <name type="scientific">Saccoglossus kowalevskii</name>
    <name type="common">Acorn worm</name>
    <dbReference type="NCBI Taxonomy" id="10224"/>
    <lineage>
        <taxon>Eukaryota</taxon>
        <taxon>Metazoa</taxon>
        <taxon>Hemichordata</taxon>
        <taxon>Enteropneusta</taxon>
        <taxon>Harrimaniidae</taxon>
        <taxon>Saccoglossus</taxon>
    </lineage>
</organism>
<dbReference type="InterPro" id="IPR001214">
    <property type="entry name" value="SET_dom"/>
</dbReference>
<gene>
    <name evidence="12" type="primary">LOC100372202</name>
</gene>
<dbReference type="Pfam" id="PF00856">
    <property type="entry name" value="SET"/>
    <property type="match status" value="1"/>
</dbReference>
<keyword evidence="3" id="KW-0489">Methyltransferase</keyword>
<evidence type="ECO:0000259" key="9">
    <source>
        <dbReference type="PROSITE" id="PS50867"/>
    </source>
</evidence>
<dbReference type="PROSITE" id="PS50868">
    <property type="entry name" value="POST_SET"/>
    <property type="match status" value="1"/>
</dbReference>
<dbReference type="PROSITE" id="PS50867">
    <property type="entry name" value="PRE_SET"/>
    <property type="match status" value="1"/>
</dbReference>
<evidence type="ECO:0000259" key="10">
    <source>
        <dbReference type="PROSITE" id="PS50868"/>
    </source>
</evidence>
<keyword evidence="6" id="KW-0479">Metal-binding</keyword>
<dbReference type="Gene3D" id="2.170.270.10">
    <property type="entry name" value="SET domain"/>
    <property type="match status" value="1"/>
</dbReference>
<dbReference type="InterPro" id="IPR003616">
    <property type="entry name" value="Post-SET_dom"/>
</dbReference>
<comment type="subcellular location">
    <subcellularLocation>
        <location evidence="1">Chromosome</location>
    </subcellularLocation>
</comment>
<keyword evidence="11" id="KW-1185">Reference proteome</keyword>
<dbReference type="InterPro" id="IPR007728">
    <property type="entry name" value="Pre-SET_dom"/>
</dbReference>
<evidence type="ECO:0000256" key="6">
    <source>
        <dbReference type="ARBA" id="ARBA00022723"/>
    </source>
</evidence>
<evidence type="ECO:0000256" key="4">
    <source>
        <dbReference type="ARBA" id="ARBA00022679"/>
    </source>
</evidence>
<dbReference type="RefSeq" id="XP_002731395.1">
    <property type="nucleotide sequence ID" value="XM_002731349.2"/>
</dbReference>
<dbReference type="PROSITE" id="PS50280">
    <property type="entry name" value="SET"/>
    <property type="match status" value="1"/>
</dbReference>
<evidence type="ECO:0000256" key="1">
    <source>
        <dbReference type="ARBA" id="ARBA00004286"/>
    </source>
</evidence>
<sequence length="325" mass="35951">MSARRILTGKRLGMTDICNGEENIVVEVENLIDDKEISKIRYTPVNVRGTGIGSSDPSEIIYSGCDCVNLCADNCPCVVRFGPSYNSDGCILVQSCSKPIVECNSMCICGSSCPNRIVQNGLQFKLQVFRTKHKGWGLRTLQDIPLNRFVCEYAGEVIGYKEAYRRAAQQQEDDSNYIIILKEHLTRGKVVKTCVDPTTIGNIGRYINHSCDPNLCMLAVRVDNEIPKLGLFARRKIHQNEELSFDYAGEASLSHEDNAAKNVIEESINKQEAGGVVERKLGACRADGTLALKQCYCETKCCRGFLPRDNDLYSVLENAVDGGSV</sequence>
<feature type="domain" description="Post-SET" evidence="10">
    <location>
        <begin position="291"/>
        <end position="307"/>
    </location>
</feature>
<dbReference type="PANTHER" id="PTHR46223:SF3">
    <property type="entry name" value="HISTONE-LYSINE N-METHYLTRANSFERASE SET-23"/>
    <property type="match status" value="1"/>
</dbReference>
<feature type="domain" description="Pre-SET" evidence="9">
    <location>
        <begin position="63"/>
        <end position="121"/>
    </location>
</feature>
<dbReference type="CDD" id="cd10544">
    <property type="entry name" value="SET_SETMAR"/>
    <property type="match status" value="1"/>
</dbReference>
<evidence type="ECO:0000256" key="7">
    <source>
        <dbReference type="ARBA" id="ARBA00022833"/>
    </source>
</evidence>
<keyword evidence="5" id="KW-0949">S-adenosyl-L-methionine</keyword>
<dbReference type="SUPFAM" id="SSF82199">
    <property type="entry name" value="SET domain"/>
    <property type="match status" value="1"/>
</dbReference>
<dbReference type="SMART" id="SM00468">
    <property type="entry name" value="PreSET"/>
    <property type="match status" value="1"/>
</dbReference>
<reference evidence="12" key="1">
    <citation type="submission" date="2025-08" db="UniProtKB">
        <authorList>
            <consortium name="RefSeq"/>
        </authorList>
    </citation>
    <scope>IDENTIFICATION</scope>
    <source>
        <tissue evidence="12">Testes</tissue>
    </source>
</reference>
<protein>
    <submittedName>
        <fullName evidence="12">Histone-lysine N-methyltransferase SETMAR-like</fullName>
    </submittedName>
</protein>
<feature type="domain" description="SET" evidence="8">
    <location>
        <begin position="124"/>
        <end position="248"/>
    </location>
</feature>
<dbReference type="GeneID" id="100372202"/>
<dbReference type="InterPro" id="IPR046341">
    <property type="entry name" value="SET_dom_sf"/>
</dbReference>
<keyword evidence="7" id="KW-0862">Zinc</keyword>
<accession>A0ABM0GJS6</accession>